<evidence type="ECO:0000313" key="7">
    <source>
        <dbReference type="EMBL" id="KAL1379493.1"/>
    </source>
</evidence>
<accession>A0ABD1CT06</accession>
<dbReference type="SUPFAM" id="SSF57716">
    <property type="entry name" value="Glucocorticoid receptor-like (DNA-binding domain)"/>
    <property type="match status" value="1"/>
</dbReference>
<evidence type="ECO:0000313" key="8">
    <source>
        <dbReference type="Proteomes" id="UP001562425"/>
    </source>
</evidence>
<reference evidence="7 8" key="1">
    <citation type="submission" date="2024-05" db="EMBL/GenBank/DDBJ databases">
        <title>Culex pipiens pipiens assembly and annotation.</title>
        <authorList>
            <person name="Alout H."/>
            <person name="Durand T."/>
        </authorList>
    </citation>
    <scope>NUCLEOTIDE SEQUENCE [LARGE SCALE GENOMIC DNA]</scope>
    <source>
        <strain evidence="7">HA-2024</strain>
        <tissue evidence="7">Whole body</tissue>
    </source>
</reference>
<evidence type="ECO:0000256" key="2">
    <source>
        <dbReference type="ARBA" id="ARBA00022771"/>
    </source>
</evidence>
<keyword evidence="3 4" id="KW-0862">Zinc</keyword>
<feature type="domain" description="ZAD" evidence="6">
    <location>
        <begin position="9"/>
        <end position="82"/>
    </location>
</feature>
<feature type="binding site" evidence="4">
    <location>
        <position position="58"/>
    </location>
    <ligand>
        <name>Zn(2+)</name>
        <dbReference type="ChEBI" id="CHEBI:29105"/>
    </ligand>
</feature>
<proteinExistence type="predicted"/>
<comment type="caution">
    <text evidence="7">The sequence shown here is derived from an EMBL/GenBank/DDBJ whole genome shotgun (WGS) entry which is preliminary data.</text>
</comment>
<evidence type="ECO:0000256" key="5">
    <source>
        <dbReference type="SAM" id="MobiDB-lite"/>
    </source>
</evidence>
<name>A0ABD1CT06_CULPP</name>
<feature type="binding site" evidence="4">
    <location>
        <position position="14"/>
    </location>
    <ligand>
        <name>Zn(2+)</name>
        <dbReference type="ChEBI" id="CHEBI:29105"/>
    </ligand>
</feature>
<dbReference type="SMART" id="SM00868">
    <property type="entry name" value="zf-AD"/>
    <property type="match status" value="1"/>
</dbReference>
<dbReference type="Pfam" id="PF07776">
    <property type="entry name" value="zf-AD"/>
    <property type="match status" value="1"/>
</dbReference>
<dbReference type="GO" id="GO:0008270">
    <property type="term" value="F:zinc ion binding"/>
    <property type="evidence" value="ECO:0007669"/>
    <property type="project" value="UniProtKB-UniRule"/>
</dbReference>
<dbReference type="Gene3D" id="3.40.1800.20">
    <property type="match status" value="1"/>
</dbReference>
<gene>
    <name evidence="7" type="ORF">pipiens_014861</name>
</gene>
<dbReference type="PROSITE" id="PS51915">
    <property type="entry name" value="ZAD"/>
    <property type="match status" value="1"/>
</dbReference>
<evidence type="ECO:0000259" key="6">
    <source>
        <dbReference type="PROSITE" id="PS51915"/>
    </source>
</evidence>
<keyword evidence="2 4" id="KW-0863">Zinc-finger</keyword>
<evidence type="ECO:0000256" key="4">
    <source>
        <dbReference type="PROSITE-ProRule" id="PRU01263"/>
    </source>
</evidence>
<organism evidence="7 8">
    <name type="scientific">Culex pipiens pipiens</name>
    <name type="common">Northern house mosquito</name>
    <dbReference type="NCBI Taxonomy" id="38569"/>
    <lineage>
        <taxon>Eukaryota</taxon>
        <taxon>Metazoa</taxon>
        <taxon>Ecdysozoa</taxon>
        <taxon>Arthropoda</taxon>
        <taxon>Hexapoda</taxon>
        <taxon>Insecta</taxon>
        <taxon>Pterygota</taxon>
        <taxon>Neoptera</taxon>
        <taxon>Endopterygota</taxon>
        <taxon>Diptera</taxon>
        <taxon>Nematocera</taxon>
        <taxon>Culicoidea</taxon>
        <taxon>Culicidae</taxon>
        <taxon>Culicinae</taxon>
        <taxon>Culicini</taxon>
        <taxon>Culex</taxon>
        <taxon>Culex</taxon>
    </lineage>
</organism>
<evidence type="ECO:0000256" key="3">
    <source>
        <dbReference type="ARBA" id="ARBA00022833"/>
    </source>
</evidence>
<dbReference type="InterPro" id="IPR007588">
    <property type="entry name" value="Znf_FLYWCH"/>
</dbReference>
<feature type="binding site" evidence="4">
    <location>
        <position position="11"/>
    </location>
    <ligand>
        <name>Zn(2+)</name>
        <dbReference type="ChEBI" id="CHEBI:29105"/>
    </ligand>
</feature>
<dbReference type="Pfam" id="PF04500">
    <property type="entry name" value="FLYWCH"/>
    <property type="match status" value="1"/>
</dbReference>
<dbReference type="InterPro" id="IPR012934">
    <property type="entry name" value="Znf_AD"/>
</dbReference>
<dbReference type="Proteomes" id="UP001562425">
    <property type="component" value="Unassembled WGS sequence"/>
</dbReference>
<sequence length="357" mass="41158">MSKPVRLASFCRLCLVKSNASKVSIFEDQSGALQDLLKLIELEINATEEPNAVVCFECVVTLEGFQQFKEQCHTNDEFLKTVPPAGEEEEEDAASCASSELSCHFLEDDPIGAEEEGDDDDVGLEILNADSEPEEGLVLDEEEVCDEPKAKKAKVARKKSVPKLDLEEIDRQCKEHNIKVHRKVEGPTLDDLQVLKDSYPDYFYFEKGTQARYYKLVYYGERFHVSNFTERYTYWMCMHRKKRNCPAQICVRNDYGDFERRHEHNHEELKEKEGKAFTPRQALPELFEICRSRVMHKTAMRRKKILERKLKELEEGPDTDEEANSKPSAGLKRVLRQSGVMDGLEESDGDESDEWNE</sequence>
<feature type="compositionally biased region" description="Acidic residues" evidence="5">
    <location>
        <begin position="343"/>
        <end position="357"/>
    </location>
</feature>
<evidence type="ECO:0000256" key="1">
    <source>
        <dbReference type="ARBA" id="ARBA00022723"/>
    </source>
</evidence>
<dbReference type="AlphaFoldDB" id="A0ABD1CT06"/>
<keyword evidence="8" id="KW-1185">Reference proteome</keyword>
<feature type="binding site" evidence="4">
    <location>
        <position position="55"/>
    </location>
    <ligand>
        <name>Zn(2+)</name>
        <dbReference type="ChEBI" id="CHEBI:29105"/>
    </ligand>
</feature>
<keyword evidence="1 4" id="KW-0479">Metal-binding</keyword>
<dbReference type="EMBL" id="JBEHCU010009653">
    <property type="protein sequence ID" value="KAL1379493.1"/>
    <property type="molecule type" value="Genomic_DNA"/>
</dbReference>
<feature type="region of interest" description="Disordered" evidence="5">
    <location>
        <begin position="311"/>
        <end position="357"/>
    </location>
</feature>
<dbReference type="Gene3D" id="2.20.25.240">
    <property type="match status" value="1"/>
</dbReference>
<protein>
    <recommendedName>
        <fullName evidence="6">ZAD domain-containing protein</fullName>
    </recommendedName>
</protein>